<accession>A0A1C7NIQ4</accession>
<dbReference type="InParanoid" id="A0A1C7NIQ4"/>
<gene>
    <name evidence="1" type="ORF">A0J61_02991</name>
</gene>
<dbReference type="EMBL" id="LUGH01000121">
    <property type="protein sequence ID" value="OBZ88973.1"/>
    <property type="molecule type" value="Genomic_DNA"/>
</dbReference>
<reference evidence="1 2" key="1">
    <citation type="submission" date="2016-03" db="EMBL/GenBank/DDBJ databases">
        <title>Choanephora cucurbitarum.</title>
        <authorList>
            <person name="Min B."/>
            <person name="Park H."/>
            <person name="Park J.-H."/>
            <person name="Shin H.-D."/>
            <person name="Choi I.-G."/>
        </authorList>
    </citation>
    <scope>NUCLEOTIDE SEQUENCE [LARGE SCALE GENOMIC DNA]</scope>
    <source>
        <strain evidence="1 2">KUS-F28377</strain>
    </source>
</reference>
<organism evidence="1 2">
    <name type="scientific">Choanephora cucurbitarum</name>
    <dbReference type="NCBI Taxonomy" id="101091"/>
    <lineage>
        <taxon>Eukaryota</taxon>
        <taxon>Fungi</taxon>
        <taxon>Fungi incertae sedis</taxon>
        <taxon>Mucoromycota</taxon>
        <taxon>Mucoromycotina</taxon>
        <taxon>Mucoromycetes</taxon>
        <taxon>Mucorales</taxon>
        <taxon>Mucorineae</taxon>
        <taxon>Choanephoraceae</taxon>
        <taxon>Choanephoroideae</taxon>
        <taxon>Choanephora</taxon>
    </lineage>
</organism>
<dbReference type="AlphaFoldDB" id="A0A1C7NIQ4"/>
<sequence>MIKECAKILQGEVIYKTNTPFLEEALISEEQNISENEPRLGDWSSVEFDIQSIDEDLSFLEDIGYTEPMDVDEQGKELKATINN</sequence>
<proteinExistence type="predicted"/>
<keyword evidence="2" id="KW-1185">Reference proteome</keyword>
<evidence type="ECO:0000313" key="1">
    <source>
        <dbReference type="EMBL" id="OBZ88973.1"/>
    </source>
</evidence>
<comment type="caution">
    <text evidence="1">The sequence shown here is derived from an EMBL/GenBank/DDBJ whole genome shotgun (WGS) entry which is preliminary data.</text>
</comment>
<evidence type="ECO:0000313" key="2">
    <source>
        <dbReference type="Proteomes" id="UP000093000"/>
    </source>
</evidence>
<name>A0A1C7NIQ4_9FUNG</name>
<dbReference type="Proteomes" id="UP000093000">
    <property type="component" value="Unassembled WGS sequence"/>
</dbReference>
<protein>
    <submittedName>
        <fullName evidence="1">Uncharacterized protein</fullName>
    </submittedName>
</protein>